<comment type="caution">
    <text evidence="6">The sequence shown here is derived from an EMBL/GenBank/DDBJ whole genome shotgun (WGS) entry which is preliminary data.</text>
</comment>
<gene>
    <name evidence="6" type="ORF">ACFPFU_17365</name>
</gene>
<proteinExistence type="predicted"/>
<name>A0ABV9T422_9BACT</name>
<dbReference type="Proteomes" id="UP001595818">
    <property type="component" value="Unassembled WGS sequence"/>
</dbReference>
<dbReference type="EMBL" id="JBHSJJ010000010">
    <property type="protein sequence ID" value="MFC4873475.1"/>
    <property type="molecule type" value="Genomic_DNA"/>
</dbReference>
<protein>
    <submittedName>
        <fullName evidence="6">DoxX family protein</fullName>
    </submittedName>
</protein>
<feature type="transmembrane region" description="Helical" evidence="5">
    <location>
        <begin position="14"/>
        <end position="32"/>
    </location>
</feature>
<evidence type="ECO:0000313" key="7">
    <source>
        <dbReference type="Proteomes" id="UP001595818"/>
    </source>
</evidence>
<evidence type="ECO:0000313" key="6">
    <source>
        <dbReference type="EMBL" id="MFC4873475.1"/>
    </source>
</evidence>
<keyword evidence="7" id="KW-1185">Reference proteome</keyword>
<dbReference type="InterPro" id="IPR032808">
    <property type="entry name" value="DoxX"/>
</dbReference>
<sequence length="133" mass="14937">MTIAQKTSKKQNRIGWTMSGLVILFMLMDSIFKFIQPVEVVEGTVELGYGEHHIMTIGTLGLLSIVMYALPRTSILGAILLTAYFGGAVATHVRLDNPLFTHTLFPVYLAILAWGGLWMRDERLRKFIPLLTK</sequence>
<evidence type="ECO:0000256" key="5">
    <source>
        <dbReference type="SAM" id="Phobius"/>
    </source>
</evidence>
<feature type="transmembrane region" description="Helical" evidence="5">
    <location>
        <begin position="75"/>
        <end position="93"/>
    </location>
</feature>
<comment type="subcellular location">
    <subcellularLocation>
        <location evidence="1">Membrane</location>
        <topology evidence="1">Multi-pass membrane protein</topology>
    </subcellularLocation>
</comment>
<evidence type="ECO:0000256" key="4">
    <source>
        <dbReference type="ARBA" id="ARBA00023136"/>
    </source>
</evidence>
<keyword evidence="3 5" id="KW-1133">Transmembrane helix</keyword>
<evidence type="ECO:0000256" key="3">
    <source>
        <dbReference type="ARBA" id="ARBA00022989"/>
    </source>
</evidence>
<dbReference type="Pfam" id="PF13564">
    <property type="entry name" value="DoxX_2"/>
    <property type="match status" value="1"/>
</dbReference>
<feature type="transmembrane region" description="Helical" evidence="5">
    <location>
        <begin position="99"/>
        <end position="119"/>
    </location>
</feature>
<keyword evidence="4 5" id="KW-0472">Membrane</keyword>
<accession>A0ABV9T422</accession>
<evidence type="ECO:0000256" key="2">
    <source>
        <dbReference type="ARBA" id="ARBA00022692"/>
    </source>
</evidence>
<feature type="transmembrane region" description="Helical" evidence="5">
    <location>
        <begin position="52"/>
        <end position="70"/>
    </location>
</feature>
<dbReference type="RefSeq" id="WP_377066365.1">
    <property type="nucleotide sequence ID" value="NZ_JBHSJJ010000010.1"/>
</dbReference>
<reference evidence="7" key="1">
    <citation type="journal article" date="2019" name="Int. J. Syst. Evol. Microbiol.">
        <title>The Global Catalogue of Microorganisms (GCM) 10K type strain sequencing project: providing services to taxonomists for standard genome sequencing and annotation.</title>
        <authorList>
            <consortium name="The Broad Institute Genomics Platform"/>
            <consortium name="The Broad Institute Genome Sequencing Center for Infectious Disease"/>
            <person name="Wu L."/>
            <person name="Ma J."/>
        </authorList>
    </citation>
    <scope>NUCLEOTIDE SEQUENCE [LARGE SCALE GENOMIC DNA]</scope>
    <source>
        <strain evidence="7">CGMCC 4.7466</strain>
    </source>
</reference>
<keyword evidence="2 5" id="KW-0812">Transmembrane</keyword>
<organism evidence="6 7">
    <name type="scientific">Negadavirga shengliensis</name>
    <dbReference type="NCBI Taxonomy" id="1389218"/>
    <lineage>
        <taxon>Bacteria</taxon>
        <taxon>Pseudomonadati</taxon>
        <taxon>Bacteroidota</taxon>
        <taxon>Cytophagia</taxon>
        <taxon>Cytophagales</taxon>
        <taxon>Cyclobacteriaceae</taxon>
        <taxon>Negadavirga</taxon>
    </lineage>
</organism>
<evidence type="ECO:0000256" key="1">
    <source>
        <dbReference type="ARBA" id="ARBA00004141"/>
    </source>
</evidence>